<evidence type="ECO:0000313" key="2">
    <source>
        <dbReference type="EMBL" id="NKE72668.1"/>
    </source>
</evidence>
<keyword evidence="3" id="KW-1185">Reference proteome</keyword>
<dbReference type="InterPro" id="IPR012337">
    <property type="entry name" value="RNaseH-like_sf"/>
</dbReference>
<accession>A0A7X6ICH5</accession>
<feature type="domain" description="Integrase catalytic" evidence="1">
    <location>
        <begin position="180"/>
        <end position="261"/>
    </location>
</feature>
<dbReference type="InterPro" id="IPR036397">
    <property type="entry name" value="RNaseH_sf"/>
</dbReference>
<comment type="caution">
    <text evidence="2">The sequence shown here is derived from an EMBL/GenBank/DDBJ whole genome shotgun (WGS) entry which is preliminary data.</text>
</comment>
<proteinExistence type="predicted"/>
<dbReference type="GO" id="GO:0015074">
    <property type="term" value="P:DNA integration"/>
    <property type="evidence" value="ECO:0007669"/>
    <property type="project" value="InterPro"/>
</dbReference>
<organism evidence="2 3">
    <name type="scientific">Candidatus Manganitrophus noduliformans</name>
    <dbReference type="NCBI Taxonomy" id="2606439"/>
    <lineage>
        <taxon>Bacteria</taxon>
        <taxon>Pseudomonadati</taxon>
        <taxon>Nitrospirota</taxon>
        <taxon>Nitrospiria</taxon>
        <taxon>Candidatus Troglogloeales</taxon>
        <taxon>Candidatus Manganitrophaceae</taxon>
        <taxon>Candidatus Manganitrophus</taxon>
    </lineage>
</organism>
<reference evidence="2 3" key="1">
    <citation type="journal article" date="2020" name="Nature">
        <title>Bacterial chemolithoautotrophy via manganese oxidation.</title>
        <authorList>
            <person name="Yu H."/>
            <person name="Leadbetter J.R."/>
        </authorList>
    </citation>
    <scope>NUCLEOTIDE SEQUENCE [LARGE SCALE GENOMIC DNA]</scope>
    <source>
        <strain evidence="2 3">Mn-1</strain>
    </source>
</reference>
<dbReference type="GO" id="GO:0003676">
    <property type="term" value="F:nucleic acid binding"/>
    <property type="evidence" value="ECO:0007669"/>
    <property type="project" value="InterPro"/>
</dbReference>
<dbReference type="Pfam" id="PF00665">
    <property type="entry name" value="rve"/>
    <property type="match status" value="1"/>
</dbReference>
<dbReference type="InterPro" id="IPR001584">
    <property type="entry name" value="Integrase_cat-core"/>
</dbReference>
<dbReference type="SUPFAM" id="SSF53098">
    <property type="entry name" value="Ribonuclease H-like"/>
    <property type="match status" value="1"/>
</dbReference>
<dbReference type="Gene3D" id="3.30.420.10">
    <property type="entry name" value="Ribonuclease H-like superfamily/Ribonuclease H"/>
    <property type="match status" value="1"/>
</dbReference>
<dbReference type="Proteomes" id="UP000534783">
    <property type="component" value="Unassembled WGS sequence"/>
</dbReference>
<gene>
    <name evidence="2" type="ORF">MNODULE_18105</name>
</gene>
<evidence type="ECO:0000313" key="3">
    <source>
        <dbReference type="Proteomes" id="UP000534783"/>
    </source>
</evidence>
<name>A0A7X6ICH5_9BACT</name>
<dbReference type="AlphaFoldDB" id="A0A7X6ICH5"/>
<dbReference type="EMBL" id="VTOW01000003">
    <property type="protein sequence ID" value="NKE72668.1"/>
    <property type="molecule type" value="Genomic_DNA"/>
</dbReference>
<sequence>MKNVLLLFLHFVSIVIRLIRPGGTKTVLAESLLLKHQLILLNRSRKRAPNLSPLDRFLLGLWTLLINPGRLAQNAVIVKPSTLLRLHEVLVKAKYRLLFSSRRKRKPGPKGPSEEIIRAIVETKRRNPRYGCPRIALLICRVFGVAIDKDMVHRVLTKHYHPSSTDGGPSWLTFIGNTRDSLWSVDLFRCESIRLKSYWVMVVMDQFTRRIIGFGIHAGDIDGVAVCRMFNRAISRMGVPKYLSSDHDPLFTFHRWQANLRILEMGKSRAFHMYRYHILLSSD</sequence>
<evidence type="ECO:0000259" key="1">
    <source>
        <dbReference type="Pfam" id="PF00665"/>
    </source>
</evidence>
<protein>
    <submittedName>
        <fullName evidence="2">Transposase</fullName>
    </submittedName>
</protein>